<protein>
    <submittedName>
        <fullName evidence="1">Uncharacterized protein</fullName>
    </submittedName>
</protein>
<proteinExistence type="predicted"/>
<dbReference type="STRING" id="862515.HMPREF0658_1518"/>
<sequence>MTNNDKIPATHMLLRFYAKCLLLALPFIALCAAYVAEDPFMVLRNYDDYDHPTLCQNEGMVSWLKYKRYRSKMHYDSFIMGSSCTMAYECSEWKKYIKGSPFRMFCNAEGMADILQKVEALDREPHQRIRNLLIVLEDRMVMKSRMQTDAMHIMPPEVSGMGWVKYQTTFLQAFCSPSYLFPYVKYKLGWADKKEIKGIVNTDGATHTRYTNDAVLTEEHKIDSLGNDYWKQGAWEKQGKEPQQYNVLPAYLSEPQQVTLRKIAAICRRHGTDVRIIIGPSYHQTAFNPADVAVLRRIFGKASVYDFSDSAHHALTAQHNYYDPPHYRKQVGRQILREVYGASPNRR</sequence>
<gene>
    <name evidence="1" type="ORF">HMPREF0658_1518</name>
</gene>
<evidence type="ECO:0000313" key="1">
    <source>
        <dbReference type="EMBL" id="EFM01399.1"/>
    </source>
</evidence>
<dbReference type="Proteomes" id="UP000004394">
    <property type="component" value="Unassembled WGS sequence"/>
</dbReference>
<accession>E0NTL6</accession>
<reference evidence="1" key="1">
    <citation type="submission" date="2010-07" db="EMBL/GenBank/DDBJ databases">
        <authorList>
            <person name="Muzny D."/>
            <person name="Qin X."/>
            <person name="Deng J."/>
            <person name="Jiang H."/>
            <person name="Liu Y."/>
            <person name="Qu J."/>
            <person name="Song X.-Z."/>
            <person name="Zhang L."/>
            <person name="Thornton R."/>
            <person name="Coyle M."/>
            <person name="Francisco L."/>
            <person name="Jackson L."/>
            <person name="Javaid M."/>
            <person name="Korchina V."/>
            <person name="Kovar C."/>
            <person name="Mata R."/>
            <person name="Mathew T."/>
            <person name="Ngo R."/>
            <person name="Nguyen L."/>
            <person name="Nguyen N."/>
            <person name="Okwuonu G."/>
            <person name="Ongeri F."/>
            <person name="Pham C."/>
            <person name="Simmons D."/>
            <person name="Wilczek-Boney K."/>
            <person name="Hale W."/>
            <person name="Jakkamsetti A."/>
            <person name="Pham P."/>
            <person name="Ruth R."/>
            <person name="San Lucas F."/>
            <person name="Warren J."/>
            <person name="Zhang J."/>
            <person name="Zhao Z."/>
            <person name="Zhou C."/>
            <person name="Zhu D."/>
            <person name="Lee S."/>
            <person name="Bess C."/>
            <person name="Blankenburg K."/>
            <person name="Forbes L."/>
            <person name="Fu Q."/>
            <person name="Gubbala S."/>
            <person name="Hirani K."/>
            <person name="Jayaseelan J.C."/>
            <person name="Lara F."/>
            <person name="Munidasa M."/>
            <person name="Palculict T."/>
            <person name="Patil S."/>
            <person name="Pu L.-L."/>
            <person name="Saada N."/>
            <person name="Tang L."/>
            <person name="Weissenberger G."/>
            <person name="Zhu Y."/>
            <person name="Hemphill L."/>
            <person name="Shang Y."/>
            <person name="Youmans B."/>
            <person name="Ayvaz T."/>
            <person name="Ross M."/>
            <person name="Santibanez J."/>
            <person name="Aqrawi P."/>
            <person name="Gross S."/>
            <person name="Joshi V."/>
            <person name="Fowler G."/>
            <person name="Nazareth L."/>
            <person name="Reid J."/>
            <person name="Worley K."/>
            <person name="Petrosino J."/>
            <person name="Highlander S."/>
            <person name="Gibbs R."/>
        </authorList>
    </citation>
    <scope>NUCLEOTIDE SEQUENCE [LARGE SCALE GENOMIC DNA]</scope>
    <source>
        <strain evidence="1">DSM 16973</strain>
    </source>
</reference>
<comment type="caution">
    <text evidence="1">The sequence shown here is derived from an EMBL/GenBank/DDBJ whole genome shotgun (WGS) entry which is preliminary data.</text>
</comment>
<dbReference type="AlphaFoldDB" id="E0NTL6"/>
<dbReference type="EMBL" id="AEEI01000050">
    <property type="protein sequence ID" value="EFM01399.1"/>
    <property type="molecule type" value="Genomic_DNA"/>
</dbReference>
<organism evidence="1 2">
    <name type="scientific">Hoylesella marshii DSM 16973 = JCM 13450</name>
    <dbReference type="NCBI Taxonomy" id="862515"/>
    <lineage>
        <taxon>Bacteria</taxon>
        <taxon>Pseudomonadati</taxon>
        <taxon>Bacteroidota</taxon>
        <taxon>Bacteroidia</taxon>
        <taxon>Bacteroidales</taxon>
        <taxon>Prevotellaceae</taxon>
        <taxon>Hoylesella</taxon>
    </lineage>
</organism>
<dbReference type="BioCyc" id="PMAR862515-HMP:GMOO-1542-MONOMER"/>
<dbReference type="HOGENOM" id="CLU_762185_0_0_10"/>
<dbReference type="eggNOG" id="ENOG5030U93">
    <property type="taxonomic scope" value="Bacteria"/>
</dbReference>
<name>E0NTL6_9BACT</name>
<evidence type="ECO:0000313" key="2">
    <source>
        <dbReference type="Proteomes" id="UP000004394"/>
    </source>
</evidence>
<dbReference type="RefSeq" id="WP_006949669.1">
    <property type="nucleotide sequence ID" value="NZ_BAJI01000002.1"/>
</dbReference>
<keyword evidence="2" id="KW-1185">Reference proteome</keyword>